<name>A0A402AHN9_9CHLR</name>
<keyword evidence="2" id="KW-1185">Reference proteome</keyword>
<protein>
    <submittedName>
        <fullName evidence="1">Uncharacterized protein</fullName>
    </submittedName>
</protein>
<evidence type="ECO:0000313" key="1">
    <source>
        <dbReference type="EMBL" id="GCE18617.1"/>
    </source>
</evidence>
<dbReference type="AlphaFoldDB" id="A0A402AHN9"/>
<dbReference type="Proteomes" id="UP000287188">
    <property type="component" value="Unassembled WGS sequence"/>
</dbReference>
<reference evidence="2" key="1">
    <citation type="submission" date="2018-12" db="EMBL/GenBank/DDBJ databases">
        <title>Tengunoibacter tsumagoiensis gen. nov., sp. nov., Dictyobacter kobayashii sp. nov., D. alpinus sp. nov., and D. joshuensis sp. nov. and description of Dictyobacteraceae fam. nov. within the order Ktedonobacterales isolated from Tengu-no-mugimeshi.</title>
        <authorList>
            <person name="Wang C.M."/>
            <person name="Zheng Y."/>
            <person name="Sakai Y."/>
            <person name="Toyoda A."/>
            <person name="Minakuchi Y."/>
            <person name="Abe K."/>
            <person name="Yokota A."/>
            <person name="Yabe S."/>
        </authorList>
    </citation>
    <scope>NUCLEOTIDE SEQUENCE [LARGE SCALE GENOMIC DNA]</scope>
    <source>
        <strain evidence="2">Uno11</strain>
    </source>
</reference>
<comment type="caution">
    <text evidence="1">The sequence shown here is derived from an EMBL/GenBank/DDBJ whole genome shotgun (WGS) entry which is preliminary data.</text>
</comment>
<proteinExistence type="predicted"/>
<accession>A0A402AHN9</accession>
<dbReference type="EMBL" id="BIFS01000001">
    <property type="protein sequence ID" value="GCE18617.1"/>
    <property type="molecule type" value="Genomic_DNA"/>
</dbReference>
<gene>
    <name evidence="1" type="ORF">KDK_24170</name>
</gene>
<organism evidence="1 2">
    <name type="scientific">Dictyobacter kobayashii</name>
    <dbReference type="NCBI Taxonomy" id="2014872"/>
    <lineage>
        <taxon>Bacteria</taxon>
        <taxon>Bacillati</taxon>
        <taxon>Chloroflexota</taxon>
        <taxon>Ktedonobacteria</taxon>
        <taxon>Ktedonobacterales</taxon>
        <taxon>Dictyobacteraceae</taxon>
        <taxon>Dictyobacter</taxon>
    </lineage>
</organism>
<sequence>MIKVGLVGADEFKRQAAPPITFTSVKPSGDKSVTLIGVPAVMGLEVFDEDTTTV</sequence>
<evidence type="ECO:0000313" key="2">
    <source>
        <dbReference type="Proteomes" id="UP000287188"/>
    </source>
</evidence>